<dbReference type="UniPathway" id="UPA00705"/>
<dbReference type="InterPro" id="IPR050597">
    <property type="entry name" value="Cytochrome_c_Oxidase_Subunit"/>
</dbReference>
<dbReference type="AlphaFoldDB" id="A0A554W612"/>
<evidence type="ECO:0000256" key="4">
    <source>
        <dbReference type="ARBA" id="ARBA00022448"/>
    </source>
</evidence>
<comment type="similarity">
    <text evidence="3 19">Belongs to the CcoP / FixP family.</text>
</comment>
<keyword evidence="10 19" id="KW-0479">Metal-binding</keyword>
<evidence type="ECO:0000256" key="18">
    <source>
        <dbReference type="ARBA" id="ARBA00023136"/>
    </source>
</evidence>
<evidence type="ECO:0000313" key="25">
    <source>
        <dbReference type="Proteomes" id="UP000315736"/>
    </source>
</evidence>
<feature type="binding site" description="covalent" evidence="21">
    <location>
        <position position="146"/>
    </location>
    <ligand>
        <name>heme c</name>
        <dbReference type="ChEBI" id="CHEBI:61717"/>
        <label>1</label>
    </ligand>
</feature>
<dbReference type="PROSITE" id="PS51007">
    <property type="entry name" value="CYTC"/>
    <property type="match status" value="2"/>
</dbReference>
<evidence type="ECO:0000256" key="3">
    <source>
        <dbReference type="ARBA" id="ARBA00006113"/>
    </source>
</evidence>
<keyword evidence="4 19" id="KW-0813">Transport</keyword>
<evidence type="ECO:0000256" key="16">
    <source>
        <dbReference type="ARBA" id="ARBA00023004"/>
    </source>
</evidence>
<evidence type="ECO:0000256" key="1">
    <source>
        <dbReference type="ARBA" id="ARBA00004533"/>
    </source>
</evidence>
<feature type="domain" description="Cytochrome c" evidence="23">
    <location>
        <begin position="130"/>
        <end position="211"/>
    </location>
</feature>
<keyword evidence="13 19" id="KW-0249">Electron transport</keyword>
<protein>
    <recommendedName>
        <fullName evidence="19">Cbb3-type cytochrome c oxidase subunit</fullName>
    </recommendedName>
</protein>
<feature type="binding site" description="axial binding residue" evidence="20">
    <location>
        <position position="275"/>
    </location>
    <ligand>
        <name>heme c</name>
        <dbReference type="ChEBI" id="CHEBI:61717"/>
        <label>1</label>
    </ligand>
    <ligandPart>
        <name>Fe</name>
        <dbReference type="ChEBI" id="CHEBI:18248"/>
    </ligandPart>
</feature>
<keyword evidence="14 22" id="KW-1133">Transmembrane helix</keyword>
<dbReference type="Proteomes" id="UP000315736">
    <property type="component" value="Unassembled WGS sequence"/>
</dbReference>
<dbReference type="InterPro" id="IPR004678">
    <property type="entry name" value="Cyt_c_oxidase_cbb3_su3"/>
</dbReference>
<dbReference type="PANTHER" id="PTHR33751:SF1">
    <property type="entry name" value="CBB3-TYPE CYTOCHROME C OXIDASE SUBUNIT FIXP"/>
    <property type="match status" value="1"/>
</dbReference>
<dbReference type="SUPFAM" id="SSF46626">
    <property type="entry name" value="Cytochrome c"/>
    <property type="match status" value="2"/>
</dbReference>
<evidence type="ECO:0000256" key="17">
    <source>
        <dbReference type="ARBA" id="ARBA00023065"/>
    </source>
</evidence>
<evidence type="ECO:0000256" key="21">
    <source>
        <dbReference type="PIRSR" id="PIRSR000006-2"/>
    </source>
</evidence>
<keyword evidence="12 19" id="KW-0375">Hydrogen ion transport</keyword>
<evidence type="ECO:0000256" key="22">
    <source>
        <dbReference type="SAM" id="Phobius"/>
    </source>
</evidence>
<evidence type="ECO:0000256" key="14">
    <source>
        <dbReference type="ARBA" id="ARBA00022989"/>
    </source>
</evidence>
<evidence type="ECO:0000259" key="23">
    <source>
        <dbReference type="PROSITE" id="PS51007"/>
    </source>
</evidence>
<dbReference type="EMBL" id="VJNB01000009">
    <property type="protein sequence ID" value="TSE19000.1"/>
    <property type="molecule type" value="Genomic_DNA"/>
</dbReference>
<keyword evidence="15 19" id="KW-0560">Oxidoreductase</keyword>
<keyword evidence="5 19" id="KW-1003">Cell membrane</keyword>
<evidence type="ECO:0000256" key="15">
    <source>
        <dbReference type="ARBA" id="ARBA00023002"/>
    </source>
</evidence>
<dbReference type="InterPro" id="IPR009056">
    <property type="entry name" value="Cyt_c-like_dom"/>
</dbReference>
<dbReference type="Pfam" id="PF14715">
    <property type="entry name" value="FixP_N"/>
    <property type="match status" value="1"/>
</dbReference>
<evidence type="ECO:0000256" key="11">
    <source>
        <dbReference type="ARBA" id="ARBA00022737"/>
    </source>
</evidence>
<feature type="transmembrane region" description="Helical" evidence="22">
    <location>
        <begin position="12"/>
        <end position="30"/>
    </location>
</feature>
<dbReference type="PANTHER" id="PTHR33751">
    <property type="entry name" value="CBB3-TYPE CYTOCHROME C OXIDASE SUBUNIT FIXP"/>
    <property type="match status" value="1"/>
</dbReference>
<keyword evidence="18 19" id="KW-0472">Membrane</keyword>
<evidence type="ECO:0000256" key="19">
    <source>
        <dbReference type="PIRNR" id="PIRNR000006"/>
    </source>
</evidence>
<keyword evidence="11" id="KW-0677">Repeat</keyword>
<evidence type="ECO:0000256" key="8">
    <source>
        <dbReference type="ARBA" id="ARBA00022660"/>
    </source>
</evidence>
<dbReference type="Gene3D" id="1.10.760.10">
    <property type="entry name" value="Cytochrome c-like domain"/>
    <property type="match status" value="2"/>
</dbReference>
<dbReference type="InterPro" id="IPR038414">
    <property type="entry name" value="CcoP_N_sf"/>
</dbReference>
<evidence type="ECO:0000256" key="9">
    <source>
        <dbReference type="ARBA" id="ARBA00022692"/>
    </source>
</evidence>
<evidence type="ECO:0000256" key="7">
    <source>
        <dbReference type="ARBA" id="ARBA00022617"/>
    </source>
</evidence>
<evidence type="ECO:0000256" key="13">
    <source>
        <dbReference type="ARBA" id="ARBA00022982"/>
    </source>
</evidence>
<accession>A0A554W612</accession>
<gene>
    <name evidence="24" type="primary">ccoP</name>
    <name evidence="24" type="ORF">Talka_01764</name>
</gene>
<keyword evidence="8 19" id="KW-0679">Respiratory chain</keyword>
<dbReference type="PIRSF" id="PIRSF000006">
    <property type="entry name" value="Cbb3-Cox_fixP"/>
    <property type="match status" value="1"/>
</dbReference>
<feature type="binding site" description="axial binding residue" evidence="20">
    <location>
        <position position="187"/>
    </location>
    <ligand>
        <name>heme c</name>
        <dbReference type="ChEBI" id="CHEBI:61717"/>
        <label>2</label>
    </ligand>
    <ligandPart>
        <name>Fe</name>
        <dbReference type="ChEBI" id="CHEBI:18248"/>
    </ligandPart>
</feature>
<comment type="pathway">
    <text evidence="2 19">Energy metabolism; oxidative phosphorylation.</text>
</comment>
<dbReference type="GO" id="GO:0009055">
    <property type="term" value="F:electron transfer activity"/>
    <property type="evidence" value="ECO:0007669"/>
    <property type="project" value="InterPro"/>
</dbReference>
<keyword evidence="9 22" id="KW-0812">Transmembrane</keyword>
<keyword evidence="16 19" id="KW-0408">Iron</keyword>
<evidence type="ECO:0000256" key="5">
    <source>
        <dbReference type="ARBA" id="ARBA00022475"/>
    </source>
</evidence>
<feature type="binding site" description="axial binding residue" evidence="20">
    <location>
        <position position="147"/>
    </location>
    <ligand>
        <name>heme c</name>
        <dbReference type="ChEBI" id="CHEBI:61717"/>
        <label>1</label>
    </ligand>
    <ligandPart>
        <name>Fe</name>
        <dbReference type="ChEBI" id="CHEBI:18248"/>
    </ligandPart>
</feature>
<name>A0A554W612_9BURK</name>
<feature type="domain" description="Cytochrome c" evidence="23">
    <location>
        <begin position="218"/>
        <end position="298"/>
    </location>
</feature>
<comment type="subcellular location">
    <subcellularLocation>
        <location evidence="1 19">Cell inner membrane</location>
    </subcellularLocation>
</comment>
<evidence type="ECO:0000256" key="20">
    <source>
        <dbReference type="PIRSR" id="PIRSR000006-1"/>
    </source>
</evidence>
<evidence type="ECO:0000256" key="12">
    <source>
        <dbReference type="ARBA" id="ARBA00022781"/>
    </source>
</evidence>
<feature type="binding site" description="axial binding residue" evidence="20">
    <location>
        <position position="234"/>
    </location>
    <ligand>
        <name>heme c</name>
        <dbReference type="ChEBI" id="CHEBI:61717"/>
        <label>2</label>
    </ligand>
    <ligandPart>
        <name>Fe</name>
        <dbReference type="ChEBI" id="CHEBI:18248"/>
    </ligandPart>
</feature>
<keyword evidence="6 19" id="KW-0997">Cell inner membrane</keyword>
<comment type="cofactor">
    <cofactor evidence="19 21">
        <name>heme c</name>
        <dbReference type="ChEBI" id="CHEBI:61717"/>
    </cofactor>
    <text evidence="19 21">Binds 2 heme C groups per subunit.</text>
</comment>
<dbReference type="NCBIfam" id="TIGR00782">
    <property type="entry name" value="ccoP"/>
    <property type="match status" value="1"/>
</dbReference>
<dbReference type="GO" id="GO:1902600">
    <property type="term" value="P:proton transmembrane transport"/>
    <property type="evidence" value="ECO:0007669"/>
    <property type="project" value="UniProtKB-KW"/>
</dbReference>
<keyword evidence="17 19" id="KW-0406">Ion transport</keyword>
<dbReference type="InterPro" id="IPR036909">
    <property type="entry name" value="Cyt_c-like_dom_sf"/>
</dbReference>
<comment type="caution">
    <text evidence="24">The sequence shown here is derived from an EMBL/GenBank/DDBJ whole genome shotgun (WGS) entry which is preliminary data.</text>
</comment>
<dbReference type="GO" id="GO:0005886">
    <property type="term" value="C:plasma membrane"/>
    <property type="evidence" value="ECO:0007669"/>
    <property type="project" value="UniProtKB-SubCell"/>
</dbReference>
<feature type="binding site" description="covalent" evidence="21">
    <location>
        <position position="230"/>
    </location>
    <ligand>
        <name>heme c</name>
        <dbReference type="ChEBI" id="CHEBI:61717"/>
        <label>2</label>
    </ligand>
</feature>
<keyword evidence="25" id="KW-1185">Reference proteome</keyword>
<feature type="binding site" description="covalent" evidence="21">
    <location>
        <position position="233"/>
    </location>
    <ligand>
        <name>heme c</name>
        <dbReference type="ChEBI" id="CHEBI:61717"/>
        <label>2</label>
    </ligand>
</feature>
<proteinExistence type="inferred from homology"/>
<evidence type="ECO:0000256" key="6">
    <source>
        <dbReference type="ARBA" id="ARBA00022519"/>
    </source>
</evidence>
<dbReference type="OrthoDB" id="9811281at2"/>
<feature type="binding site" description="covalent" evidence="21">
    <location>
        <position position="143"/>
    </location>
    <ligand>
        <name>heme c</name>
        <dbReference type="ChEBI" id="CHEBI:61717"/>
        <label>1</label>
    </ligand>
</feature>
<organism evidence="24 25">
    <name type="scientific">Tepidimonas alkaliphilus</name>
    <dbReference type="NCBI Taxonomy" id="2588942"/>
    <lineage>
        <taxon>Bacteria</taxon>
        <taxon>Pseudomonadati</taxon>
        <taxon>Pseudomonadota</taxon>
        <taxon>Betaproteobacteria</taxon>
        <taxon>Burkholderiales</taxon>
        <taxon>Tepidimonas</taxon>
    </lineage>
</organism>
<comment type="function">
    <text evidence="19">C-type cytochrome. Part of the cbb3-type cytochrome c oxidase complex.</text>
</comment>
<keyword evidence="7 19" id="KW-0349">Heme</keyword>
<dbReference type="Pfam" id="PF13442">
    <property type="entry name" value="Cytochrome_CBB3"/>
    <property type="match status" value="2"/>
</dbReference>
<evidence type="ECO:0000256" key="2">
    <source>
        <dbReference type="ARBA" id="ARBA00004673"/>
    </source>
</evidence>
<dbReference type="GO" id="GO:0016491">
    <property type="term" value="F:oxidoreductase activity"/>
    <property type="evidence" value="ECO:0007669"/>
    <property type="project" value="UniProtKB-KW"/>
</dbReference>
<dbReference type="GO" id="GO:0006119">
    <property type="term" value="P:oxidative phosphorylation"/>
    <property type="evidence" value="ECO:0007669"/>
    <property type="project" value="UniProtKB-UniPathway"/>
</dbReference>
<evidence type="ECO:0000256" key="10">
    <source>
        <dbReference type="ARBA" id="ARBA00022723"/>
    </source>
</evidence>
<reference evidence="24 25" key="1">
    <citation type="submission" date="2019-07" db="EMBL/GenBank/DDBJ databases">
        <title>Tepidimonas alkaliphilus YIM 72238 draft genome.</title>
        <authorList>
            <person name="Da Costa M.S."/>
            <person name="Froufe H.J.C."/>
            <person name="Egas C."/>
            <person name="Albuquerque L."/>
        </authorList>
    </citation>
    <scope>NUCLEOTIDE SEQUENCE [LARGE SCALE GENOMIC DNA]</scope>
    <source>
        <strain evidence="24 25">YIM 72238</strain>
    </source>
</reference>
<dbReference type="GO" id="GO:0020037">
    <property type="term" value="F:heme binding"/>
    <property type="evidence" value="ECO:0007669"/>
    <property type="project" value="InterPro"/>
</dbReference>
<dbReference type="GO" id="GO:0046872">
    <property type="term" value="F:metal ion binding"/>
    <property type="evidence" value="ECO:0007669"/>
    <property type="project" value="UniProtKB-KW"/>
</dbReference>
<comment type="subunit">
    <text evidence="19">Component of the cbb3-type cytochrome c oxidase.</text>
</comment>
<dbReference type="RefSeq" id="WP_143890799.1">
    <property type="nucleotide sequence ID" value="NZ_VJNB01000009.1"/>
</dbReference>
<dbReference type="Gene3D" id="6.10.280.130">
    <property type="match status" value="1"/>
</dbReference>
<evidence type="ECO:0000313" key="24">
    <source>
        <dbReference type="EMBL" id="TSE19000.1"/>
    </source>
</evidence>
<feature type="transmembrane region" description="Helical" evidence="22">
    <location>
        <begin position="62"/>
        <end position="84"/>
    </location>
</feature>
<dbReference type="InterPro" id="IPR032858">
    <property type="entry name" value="CcoP_N"/>
</dbReference>
<sequence>MSDFTSDFWHFYVGGITLLSILACAFFLWVSGTTRVKAAADNTTGHVWDGDLREMNNPLPRWWVYLFIITVVFALIYGALYPMFGKMGGILNWSSHDQWARERERALAAVEPLYAKFRGTDPKDLAKDQNAMAVGERLYMNYCAQCHGSDARGSKSFPNLTDNDWLGGDGEPEYIKTVITQGRVGVMPPMAAAVGTPEDVRNLAHYVLSLSGSPHDAVRASLGQSKWGACAACHGPDGKGMHATGAPNLTDQIWLHGWGEEAIVKAINEGFNNVMPAQNALLTPDQIHVLTAYVWKLSHQAQ</sequence>